<evidence type="ECO:0000313" key="2">
    <source>
        <dbReference type="Proteomes" id="UP000317351"/>
    </source>
</evidence>
<reference evidence="1 2" key="1">
    <citation type="journal article" date="2019" name="Environ. Microbiol.">
        <title>Pelagiphages in the Podoviridae family integrate into host genomes.</title>
        <authorList>
            <person name="Zhao Y."/>
            <person name="Qin F."/>
            <person name="Zhang R."/>
            <person name="Giovannoni S.J."/>
            <person name="Zhang Z."/>
            <person name="Sun J."/>
            <person name="Du S."/>
            <person name="Rensing C."/>
        </authorList>
    </citation>
    <scope>NUCLEOTIDE SEQUENCE [LARGE SCALE GENOMIC DNA]</scope>
</reference>
<dbReference type="Proteomes" id="UP000317351">
    <property type="component" value="Segment"/>
</dbReference>
<dbReference type="EMBL" id="MH598806">
    <property type="protein sequence ID" value="AXH71397.1"/>
    <property type="molecule type" value="Genomic_DNA"/>
</dbReference>
<name>A0AC59HCA7_9CAUD</name>
<sequence>MWFALLKNPLTKIIAEKTFGAITHKLQKDKIIREKELDAASQISVEQIKQQEHSWKDEWLVVFFTLLMACHFIPYTQNTMERGWQILQNADPMFWYIILTIVGASFGVTTMNKFKKK</sequence>
<evidence type="ECO:0000313" key="1">
    <source>
        <dbReference type="EMBL" id="AXH71397.1"/>
    </source>
</evidence>
<protein>
    <submittedName>
        <fullName evidence="1">Uncharacterized protein</fullName>
    </submittedName>
</protein>
<accession>A0AC59HCA7</accession>
<organism evidence="1 2">
    <name type="scientific">Pelagibacter phage HTVC119P</name>
    <dbReference type="NCBI Taxonomy" id="2283020"/>
    <lineage>
        <taxon>Viruses</taxon>
        <taxon>Duplodnaviria</taxon>
        <taxon>Heunggongvirae</taxon>
        <taxon>Uroviricota</taxon>
        <taxon>Caudoviricetes</taxon>
        <taxon>Autographivirales</taxon>
        <taxon>Votkovvirus</taxon>
    </lineage>
</organism>
<proteinExistence type="predicted"/>
<gene>
    <name evidence="1" type="ORF">P119_gp48</name>
</gene>